<dbReference type="PANTHER" id="PTHR47846:SF5">
    <property type="entry name" value="CRIB DOMAIN-CONTAINING PROTEIN"/>
    <property type="match status" value="1"/>
</dbReference>
<dbReference type="EMBL" id="LT934113">
    <property type="protein sequence ID" value="VAH36890.1"/>
    <property type="molecule type" value="Genomic_DNA"/>
</dbReference>
<reference evidence="3 4" key="1">
    <citation type="submission" date="2017-09" db="EMBL/GenBank/DDBJ databases">
        <authorList>
            <consortium name="International Durum Wheat Genome Sequencing Consortium (IDWGSC)"/>
            <person name="Milanesi L."/>
        </authorList>
    </citation>
    <scope>NUCLEOTIDE SEQUENCE [LARGE SCALE GENOMIC DNA]</scope>
    <source>
        <strain evidence="4">cv. Svevo</strain>
    </source>
</reference>
<accession>A0A9R1P4T5</accession>
<keyword evidence="4" id="KW-1185">Reference proteome</keyword>
<dbReference type="OMA" id="PSAGMSW"/>
<sequence length="195" mass="21002">MASNYKMKGFFKGFKIISQIFAAKEQEMVIGRPTDVKHVAHIGWSSSTPGMLTGNASPSWVTISVRPYTQILVPSACLITFTSQMNVIEGSSDFSSLGYFAPSAGTSWTSQDFEQQHQLPRDMLPLGIASEITGEDVAAAPRPDVPRPPPRKTRRKKKTTVGSLVDSSMPNDSSTSVSKAATAVTDTIDTSGVMQ</sequence>
<feature type="domain" description="CRIB" evidence="2">
    <location>
        <begin position="30"/>
        <end position="43"/>
    </location>
</feature>
<gene>
    <name evidence="3" type="ORF">TRITD_2Av1G263180</name>
</gene>
<evidence type="ECO:0000313" key="3">
    <source>
        <dbReference type="EMBL" id="VAH36890.1"/>
    </source>
</evidence>
<evidence type="ECO:0000259" key="2">
    <source>
        <dbReference type="PROSITE" id="PS50108"/>
    </source>
</evidence>
<evidence type="ECO:0000313" key="4">
    <source>
        <dbReference type="Proteomes" id="UP000324705"/>
    </source>
</evidence>
<dbReference type="Gene3D" id="3.90.810.10">
    <property type="entry name" value="CRIB domain"/>
    <property type="match status" value="1"/>
</dbReference>
<feature type="compositionally biased region" description="Low complexity" evidence="1">
    <location>
        <begin position="172"/>
        <end position="187"/>
    </location>
</feature>
<dbReference type="Proteomes" id="UP000324705">
    <property type="component" value="Chromosome 2A"/>
</dbReference>
<dbReference type="InterPro" id="IPR036936">
    <property type="entry name" value="CRIB_dom_sf"/>
</dbReference>
<dbReference type="PANTHER" id="PTHR47846">
    <property type="entry name" value="OS06G0681300 PROTEIN-RELATED"/>
    <property type="match status" value="1"/>
</dbReference>
<dbReference type="Pfam" id="PF00786">
    <property type="entry name" value="PBD"/>
    <property type="match status" value="1"/>
</dbReference>
<feature type="region of interest" description="Disordered" evidence="1">
    <location>
        <begin position="133"/>
        <end position="195"/>
    </location>
</feature>
<proteinExistence type="predicted"/>
<evidence type="ECO:0000256" key="1">
    <source>
        <dbReference type="SAM" id="MobiDB-lite"/>
    </source>
</evidence>
<dbReference type="AlphaFoldDB" id="A0A9R1P4T5"/>
<dbReference type="InterPro" id="IPR000095">
    <property type="entry name" value="CRIB_dom"/>
</dbReference>
<name>A0A9R1P4T5_TRITD</name>
<protein>
    <recommendedName>
        <fullName evidence="2">CRIB domain-containing protein</fullName>
    </recommendedName>
</protein>
<dbReference type="PROSITE" id="PS50108">
    <property type="entry name" value="CRIB"/>
    <property type="match status" value="1"/>
</dbReference>
<organism evidence="3 4">
    <name type="scientific">Triticum turgidum subsp. durum</name>
    <name type="common">Durum wheat</name>
    <name type="synonym">Triticum durum</name>
    <dbReference type="NCBI Taxonomy" id="4567"/>
    <lineage>
        <taxon>Eukaryota</taxon>
        <taxon>Viridiplantae</taxon>
        <taxon>Streptophyta</taxon>
        <taxon>Embryophyta</taxon>
        <taxon>Tracheophyta</taxon>
        <taxon>Spermatophyta</taxon>
        <taxon>Magnoliopsida</taxon>
        <taxon>Liliopsida</taxon>
        <taxon>Poales</taxon>
        <taxon>Poaceae</taxon>
        <taxon>BOP clade</taxon>
        <taxon>Pooideae</taxon>
        <taxon>Triticodae</taxon>
        <taxon>Triticeae</taxon>
        <taxon>Triticinae</taxon>
        <taxon>Triticum</taxon>
    </lineage>
</organism>
<feature type="compositionally biased region" description="Basic residues" evidence="1">
    <location>
        <begin position="149"/>
        <end position="159"/>
    </location>
</feature>
<dbReference type="CDD" id="cd00132">
    <property type="entry name" value="CRIB"/>
    <property type="match status" value="1"/>
</dbReference>
<dbReference type="Gramene" id="TRITD2Av1G263180.2">
    <property type="protein sequence ID" value="TRITD2Av1G263180.2"/>
    <property type="gene ID" value="TRITD2Av1G263180"/>
</dbReference>